<reference evidence="2 3" key="1">
    <citation type="submission" date="2019-02" db="EMBL/GenBank/DDBJ databases">
        <title>Draft genome sequence of Amycolatopsis sp. 8-3EHSu isolated from roots of Suaeda maritima.</title>
        <authorList>
            <person name="Duangmal K."/>
            <person name="Chantavorakit T."/>
        </authorList>
    </citation>
    <scope>NUCLEOTIDE SEQUENCE [LARGE SCALE GENOMIC DNA]</scope>
    <source>
        <strain evidence="2 3">8-3EHSu</strain>
    </source>
</reference>
<protein>
    <submittedName>
        <fullName evidence="2">DUF4383 domain-containing protein</fullName>
    </submittedName>
</protein>
<keyword evidence="1" id="KW-1133">Transmembrane helix</keyword>
<name>A0A4Q7JBZ0_9PSEU</name>
<feature type="transmembrane region" description="Helical" evidence="1">
    <location>
        <begin position="86"/>
        <end position="105"/>
    </location>
</feature>
<dbReference type="RefSeq" id="WP_130475330.1">
    <property type="nucleotide sequence ID" value="NZ_SFCC01000005.1"/>
</dbReference>
<dbReference type="OrthoDB" id="3625230at2"/>
<dbReference type="Pfam" id="PF14325">
    <property type="entry name" value="DUF4383"/>
    <property type="match status" value="1"/>
</dbReference>
<feature type="transmembrane region" description="Helical" evidence="1">
    <location>
        <begin position="21"/>
        <end position="44"/>
    </location>
</feature>
<organism evidence="2 3">
    <name type="scientific">Amycolatopsis suaedae</name>
    <dbReference type="NCBI Taxonomy" id="2510978"/>
    <lineage>
        <taxon>Bacteria</taxon>
        <taxon>Bacillati</taxon>
        <taxon>Actinomycetota</taxon>
        <taxon>Actinomycetes</taxon>
        <taxon>Pseudonocardiales</taxon>
        <taxon>Pseudonocardiaceae</taxon>
        <taxon>Amycolatopsis</taxon>
    </lineage>
</organism>
<gene>
    <name evidence="2" type="ORF">EWH70_11610</name>
</gene>
<accession>A0A4Q7JBZ0</accession>
<keyword evidence="1" id="KW-0472">Membrane</keyword>
<dbReference type="Proteomes" id="UP000292003">
    <property type="component" value="Unassembled WGS sequence"/>
</dbReference>
<dbReference type="EMBL" id="SFCC01000005">
    <property type="protein sequence ID" value="RZQ63804.1"/>
    <property type="molecule type" value="Genomic_DNA"/>
</dbReference>
<sequence length="148" mass="15708">MMAQRHEPLNNTGSLSDRVPTAQLLAIGIGVVYLALGLAGFFLAEDGVGPDPTTTVLGFGVSTMLNVVHVVVGALGIVASRRGTAARFYGWALFVVMIALTVYGILNAASQTTANMLNLNWPDNWLHGVTAVLGLLMGFASRLRRRGR</sequence>
<dbReference type="AlphaFoldDB" id="A0A4Q7JBZ0"/>
<keyword evidence="3" id="KW-1185">Reference proteome</keyword>
<evidence type="ECO:0000313" key="2">
    <source>
        <dbReference type="EMBL" id="RZQ63804.1"/>
    </source>
</evidence>
<keyword evidence="1" id="KW-0812">Transmembrane</keyword>
<comment type="caution">
    <text evidence="2">The sequence shown here is derived from an EMBL/GenBank/DDBJ whole genome shotgun (WGS) entry which is preliminary data.</text>
</comment>
<feature type="transmembrane region" description="Helical" evidence="1">
    <location>
        <begin position="125"/>
        <end position="143"/>
    </location>
</feature>
<feature type="transmembrane region" description="Helical" evidence="1">
    <location>
        <begin position="56"/>
        <end position="79"/>
    </location>
</feature>
<evidence type="ECO:0000256" key="1">
    <source>
        <dbReference type="SAM" id="Phobius"/>
    </source>
</evidence>
<proteinExistence type="predicted"/>
<evidence type="ECO:0000313" key="3">
    <source>
        <dbReference type="Proteomes" id="UP000292003"/>
    </source>
</evidence>